<dbReference type="PRINTS" id="PR01438">
    <property type="entry name" value="UNVRSLSTRESS"/>
</dbReference>
<organism evidence="3 4">
    <name type="scientific">Nocardioides taihuensis</name>
    <dbReference type="NCBI Taxonomy" id="1835606"/>
    <lineage>
        <taxon>Bacteria</taxon>
        <taxon>Bacillati</taxon>
        <taxon>Actinomycetota</taxon>
        <taxon>Actinomycetes</taxon>
        <taxon>Propionibacteriales</taxon>
        <taxon>Nocardioidaceae</taxon>
        <taxon>Nocardioides</taxon>
    </lineage>
</organism>
<evidence type="ECO:0000259" key="2">
    <source>
        <dbReference type="Pfam" id="PF00582"/>
    </source>
</evidence>
<sequence>MTTTGPVVVAVPAQDEHHAAVQYGAREVLRTGGELRLVHCYQLRPTGPETELVEFTSIEATARTVIDAARERAEHLVGDPAPEGVTVTARTAHGAAVHRLVEAGENARMVVLERRDLSRARRAVTRSTTSGVAARAHVPVVVVPPGWSPAAADSKPVTVAVDDASSASSLLRTALDQARTAGTTLRVFHAWWFPTAYEDLSVDPVGAAEWTERARHEIEEALAGPRAEYPDVPVEIEVHHGRPADLLLAEAERSALLVVGRHDPAIPLGSHLGPVARTVLREAACPVLVAAPVESHHHGHRPHRHQVGSHA</sequence>
<dbReference type="RefSeq" id="WP_378589645.1">
    <property type="nucleotide sequence ID" value="NZ_JBHSKD010000009.1"/>
</dbReference>
<dbReference type="InterPro" id="IPR006015">
    <property type="entry name" value="Universal_stress_UspA"/>
</dbReference>
<proteinExistence type="inferred from homology"/>
<dbReference type="Gene3D" id="3.40.50.12370">
    <property type="match status" value="1"/>
</dbReference>
<dbReference type="Proteomes" id="UP001596087">
    <property type="component" value="Unassembled WGS sequence"/>
</dbReference>
<name>A0ABW0BI09_9ACTN</name>
<dbReference type="PANTHER" id="PTHR46268">
    <property type="entry name" value="STRESS RESPONSE PROTEIN NHAX"/>
    <property type="match status" value="1"/>
</dbReference>
<evidence type="ECO:0000313" key="3">
    <source>
        <dbReference type="EMBL" id="MFC5176964.1"/>
    </source>
</evidence>
<dbReference type="EMBL" id="JBHSKD010000009">
    <property type="protein sequence ID" value="MFC5176964.1"/>
    <property type="molecule type" value="Genomic_DNA"/>
</dbReference>
<keyword evidence="4" id="KW-1185">Reference proteome</keyword>
<dbReference type="InterPro" id="IPR006016">
    <property type="entry name" value="UspA"/>
</dbReference>
<evidence type="ECO:0000256" key="1">
    <source>
        <dbReference type="ARBA" id="ARBA00008791"/>
    </source>
</evidence>
<accession>A0ABW0BI09</accession>
<dbReference type="SUPFAM" id="SSF52402">
    <property type="entry name" value="Adenine nucleotide alpha hydrolases-like"/>
    <property type="match status" value="2"/>
</dbReference>
<dbReference type="Pfam" id="PF00582">
    <property type="entry name" value="Usp"/>
    <property type="match status" value="2"/>
</dbReference>
<comment type="caution">
    <text evidence="3">The sequence shown here is derived from an EMBL/GenBank/DDBJ whole genome shotgun (WGS) entry which is preliminary data.</text>
</comment>
<feature type="domain" description="UspA" evidence="2">
    <location>
        <begin position="6"/>
        <end position="144"/>
    </location>
</feature>
<comment type="similarity">
    <text evidence="1">Belongs to the universal stress protein A family.</text>
</comment>
<feature type="domain" description="UspA" evidence="2">
    <location>
        <begin position="155"/>
        <end position="289"/>
    </location>
</feature>
<gene>
    <name evidence="3" type="ORF">ACFPGP_09795</name>
</gene>
<reference evidence="4" key="1">
    <citation type="journal article" date="2019" name="Int. J. Syst. Evol. Microbiol.">
        <title>The Global Catalogue of Microorganisms (GCM) 10K type strain sequencing project: providing services to taxonomists for standard genome sequencing and annotation.</title>
        <authorList>
            <consortium name="The Broad Institute Genomics Platform"/>
            <consortium name="The Broad Institute Genome Sequencing Center for Infectious Disease"/>
            <person name="Wu L."/>
            <person name="Ma J."/>
        </authorList>
    </citation>
    <scope>NUCLEOTIDE SEQUENCE [LARGE SCALE GENOMIC DNA]</scope>
    <source>
        <strain evidence="4">DFY41</strain>
    </source>
</reference>
<protein>
    <submittedName>
        <fullName evidence="3">Universal stress protein</fullName>
    </submittedName>
</protein>
<dbReference type="PANTHER" id="PTHR46268:SF6">
    <property type="entry name" value="UNIVERSAL STRESS PROTEIN UP12"/>
    <property type="match status" value="1"/>
</dbReference>
<evidence type="ECO:0000313" key="4">
    <source>
        <dbReference type="Proteomes" id="UP001596087"/>
    </source>
</evidence>